<dbReference type="PROSITE" id="PS51257">
    <property type="entry name" value="PROKAR_LIPOPROTEIN"/>
    <property type="match status" value="1"/>
</dbReference>
<gene>
    <name evidence="1" type="ORF">D2V05_03180</name>
    <name evidence="2" type="ORF">FQ017_03165</name>
</gene>
<dbReference type="RefSeq" id="WP_119646111.1">
    <property type="nucleotide sequence ID" value="NZ_QXFI01000009.1"/>
</dbReference>
<dbReference type="EMBL" id="VNWK01000009">
    <property type="protein sequence ID" value="TXJ99863.1"/>
    <property type="molecule type" value="Genomic_DNA"/>
</dbReference>
<name>A0A3A1NNW9_9FLAO</name>
<dbReference type="Proteomes" id="UP000321621">
    <property type="component" value="Unassembled WGS sequence"/>
</dbReference>
<reference evidence="2 4" key="2">
    <citation type="submission" date="2019-07" db="EMBL/GenBank/DDBJ databases">
        <title>Draft genome of two Muricauda strains isolated from deep sea.</title>
        <authorList>
            <person name="Sun C."/>
        </authorList>
    </citation>
    <scope>NUCLEOTIDE SEQUENCE [LARGE SCALE GENOMIC DNA]</scope>
    <source>
        <strain evidence="2 4">72</strain>
    </source>
</reference>
<protein>
    <submittedName>
        <fullName evidence="1">DUF4249 domain-containing protein</fullName>
    </submittedName>
</protein>
<evidence type="ECO:0000313" key="3">
    <source>
        <dbReference type="Proteomes" id="UP000266691"/>
    </source>
</evidence>
<comment type="caution">
    <text evidence="1">The sequence shown here is derived from an EMBL/GenBank/DDBJ whole genome shotgun (WGS) entry which is preliminary data.</text>
</comment>
<dbReference type="EMBL" id="QXFI01000009">
    <property type="protein sequence ID" value="RIV46974.1"/>
    <property type="molecule type" value="Genomic_DNA"/>
</dbReference>
<sequence length="453" mass="50512">MIGYRHIYVGGVLFLMMSCVEPFDAASEISSAGDLEGTLIVEANITDVEKTQKVYLSRMQRVANDSTVNVEEDRLFNVTTPILVKNGLGTDYESGAQVQISDSNGNIYQFEETEDGTYESLQPFAATANNSYRLSVVTVDGEEYVSEEMEPPGASIIDDLYVEKMVSDTGVEGVGIFVDASFTANGSKLLRYNYEETYKIIAPMWTPYEFEIIRDENEYVYDDQDNVIDILYPDVSLVPRAREEQVCYKTDPSNEEVLLNGNILTGSSTTHKLVRFVAMDNPIISHRYSILLKQMGISARSYEFYERLIAFSQNESLFSQIQPGTLEGNVSDIDGNTSVIGYFDVSSEVSQRLYFNFVDLFPDEPLPPYFGTVNCDNLTAPVIPNPDRDGPPPPDLVPCPQSLIERIKLGLVEYYQGNSDPPGECEGPYIVVPTICGDCNIVGSNIKPDFWID</sequence>
<dbReference type="Proteomes" id="UP000266691">
    <property type="component" value="Unassembled WGS sequence"/>
</dbReference>
<proteinExistence type="predicted"/>
<accession>A0A3A1NNW9</accession>
<evidence type="ECO:0000313" key="1">
    <source>
        <dbReference type="EMBL" id="RIV46974.1"/>
    </source>
</evidence>
<dbReference type="InterPro" id="IPR025345">
    <property type="entry name" value="DUF4249"/>
</dbReference>
<dbReference type="OrthoDB" id="1062680at2"/>
<dbReference type="Pfam" id="PF14054">
    <property type="entry name" value="DUF4249"/>
    <property type="match status" value="1"/>
</dbReference>
<reference evidence="1 3" key="1">
    <citation type="submission" date="2018-08" db="EMBL/GenBank/DDBJ databases">
        <title>Proposal of Muricauda 72 sp.nov. and Muricauda NH166 sp.nov., isolated from seawater.</title>
        <authorList>
            <person name="Cheng H."/>
            <person name="Wu Y.-H."/>
            <person name="Guo L.-L."/>
            <person name="Xu X.-W."/>
        </authorList>
    </citation>
    <scope>NUCLEOTIDE SEQUENCE [LARGE SCALE GENOMIC DNA]</scope>
    <source>
        <strain evidence="1 3">72</strain>
    </source>
</reference>
<evidence type="ECO:0000313" key="2">
    <source>
        <dbReference type="EMBL" id="TXJ99863.1"/>
    </source>
</evidence>
<dbReference type="AlphaFoldDB" id="A0A3A1NNW9"/>
<keyword evidence="4" id="KW-1185">Reference proteome</keyword>
<organism evidence="1 3">
    <name type="scientific">Flagellimonas pelagia</name>
    <dbReference type="NCBI Taxonomy" id="2306998"/>
    <lineage>
        <taxon>Bacteria</taxon>
        <taxon>Pseudomonadati</taxon>
        <taxon>Bacteroidota</taxon>
        <taxon>Flavobacteriia</taxon>
        <taxon>Flavobacteriales</taxon>
        <taxon>Flavobacteriaceae</taxon>
        <taxon>Flagellimonas</taxon>
    </lineage>
</organism>
<evidence type="ECO:0000313" key="4">
    <source>
        <dbReference type="Proteomes" id="UP000321621"/>
    </source>
</evidence>